<organism evidence="3">
    <name type="scientific">Heligmosomoides polygyrus</name>
    <name type="common">Parasitic roundworm</name>
    <dbReference type="NCBI Taxonomy" id="6339"/>
    <lineage>
        <taxon>Eukaryota</taxon>
        <taxon>Metazoa</taxon>
        <taxon>Ecdysozoa</taxon>
        <taxon>Nematoda</taxon>
        <taxon>Chromadorea</taxon>
        <taxon>Rhabditida</taxon>
        <taxon>Rhabditina</taxon>
        <taxon>Rhabditomorpha</taxon>
        <taxon>Strongyloidea</taxon>
        <taxon>Heligmosomidae</taxon>
        <taxon>Heligmosomoides</taxon>
    </lineage>
</organism>
<gene>
    <name evidence="3" type="ORF">HPBE_LOCUS20185</name>
</gene>
<keyword evidence="2" id="KW-0472">Membrane</keyword>
<evidence type="ECO:0000313" key="3">
    <source>
        <dbReference type="EMBL" id="VDP18687.1"/>
    </source>
</evidence>
<evidence type="ECO:0000256" key="2">
    <source>
        <dbReference type="SAM" id="Phobius"/>
    </source>
</evidence>
<sequence>MSGFRRRVTDVALGVFGFKLRVTDVAQSKSGLRRHVTDVVHQVPGFRRGVTDVAKGLSGFRRRVTDVALGVFGFKRRVTDVAQSRRGVTNVAKGLPDSDDVLPVKVGPVMGTGEGWGSSKGNRSGLRRHVTDVVHQVPGFRRGVTDVAKGLSGFRRRVTDIALGVFGFKRRVTDVAQSRSGLRRHLTDVIHQVPGFRRGVTNVERPSRFRRRVTSEGGTSNGGSVKDGVPVRGTGEVGEGSSEEGTDRRVRRHVTDVVHQVPGFRRGVTDVAKGLSGFRRRVTDIALGVFGFKRRVTDVAQSRSGLRRHLTDVIHQVPGFRRGVTNVERPSRFRRRVTSEGGTSNGGSVKDGVPVRGTGEIFTRYTSQLVVIGVLAAISPALLVTGLATLMVIFFIVIVMDNIVAFDEYAFDVLKKVTNYQALANIQLWMTAFRLAFSSSGLGEVAIFCMSSFRHPRGNYFTRVAAADGDHVDIRPMYARDGTPDKRVVGQWIALEERRIQLRTLLSDENELQL</sequence>
<dbReference type="AlphaFoldDB" id="A0A3P8AVQ3"/>
<keyword evidence="2" id="KW-1133">Transmembrane helix</keyword>
<name>A0A3P8AVQ3_HELPZ</name>
<reference evidence="3" key="1">
    <citation type="submission" date="2018-11" db="EMBL/GenBank/DDBJ databases">
        <authorList>
            <consortium name="Pathogen Informatics"/>
        </authorList>
    </citation>
    <scope>NUCLEOTIDE SEQUENCE [LARGE SCALE GENOMIC DNA]</scope>
</reference>
<feature type="transmembrane region" description="Helical" evidence="2">
    <location>
        <begin position="369"/>
        <end position="399"/>
    </location>
</feature>
<accession>A0A3P8AVQ3</accession>
<feature type="region of interest" description="Disordered" evidence="1">
    <location>
        <begin position="210"/>
        <end position="248"/>
    </location>
</feature>
<dbReference type="OrthoDB" id="5876630at2759"/>
<evidence type="ECO:0000256" key="1">
    <source>
        <dbReference type="SAM" id="MobiDB-lite"/>
    </source>
</evidence>
<proteinExistence type="predicted"/>
<keyword evidence="2" id="KW-0812">Transmembrane</keyword>
<protein>
    <submittedName>
        <fullName evidence="3">Uncharacterized protein</fullName>
    </submittedName>
</protein>
<dbReference type="EMBL" id="UZAH01031938">
    <property type="protein sequence ID" value="VDP18687.1"/>
    <property type="molecule type" value="Genomic_DNA"/>
</dbReference>